<proteinExistence type="inferred from homology"/>
<organism evidence="5 6">
    <name type="scientific">Aromatoleum toluolicum</name>
    <dbReference type="NCBI Taxonomy" id="90060"/>
    <lineage>
        <taxon>Bacteria</taxon>
        <taxon>Pseudomonadati</taxon>
        <taxon>Pseudomonadota</taxon>
        <taxon>Betaproteobacteria</taxon>
        <taxon>Rhodocyclales</taxon>
        <taxon>Rhodocyclaceae</taxon>
        <taxon>Aromatoleum</taxon>
    </lineage>
</organism>
<protein>
    <submittedName>
        <fullName evidence="5">2-hydroxyacyl-CoA dehydratase</fullName>
    </submittedName>
</protein>
<dbReference type="PANTHER" id="PTHR30548:SF4">
    <property type="entry name" value="SUBUNIT OF OXYGEN-SENSITIVE 2-HYDROXYISOCAPROYL-COA DEHYDRATASE"/>
    <property type="match status" value="1"/>
</dbReference>
<accession>A0ABX1NAW5</accession>
<dbReference type="InterPro" id="IPR010327">
    <property type="entry name" value="FldB/FldC_alpha/beta"/>
</dbReference>
<comment type="similarity">
    <text evidence="1">Belongs to the FldB/FldC dehydratase alpha/beta subunit family.</text>
</comment>
<keyword evidence="4" id="KW-0411">Iron-sulfur</keyword>
<dbReference type="PANTHER" id="PTHR30548">
    <property type="entry name" value="2-HYDROXYGLUTARYL-COA DEHYDRATASE, D-COMPONENT-RELATED"/>
    <property type="match status" value="1"/>
</dbReference>
<evidence type="ECO:0000256" key="2">
    <source>
        <dbReference type="ARBA" id="ARBA00022723"/>
    </source>
</evidence>
<evidence type="ECO:0000256" key="1">
    <source>
        <dbReference type="ARBA" id="ARBA00005806"/>
    </source>
</evidence>
<dbReference type="Gene3D" id="3.40.50.11900">
    <property type="match status" value="1"/>
</dbReference>
<keyword evidence="6" id="KW-1185">Reference proteome</keyword>
<dbReference type="Pfam" id="PF06050">
    <property type="entry name" value="HGD-D"/>
    <property type="match status" value="1"/>
</dbReference>
<sequence length="454" mass="51422">MSAIITPEQRILGAEPPIAKKANRLQATKLNNQMVNAYWEDLFRAKEEGRLVCWTEGIQLNPILQAADIAWCHGEAAAALLAARKESAAPQAHMETLGYDRELCSYARTHIGCGVMNQSSTVEAQTLLNVDARTLGSRIPAPDMIISAYPFCSTGQQWDNELYRTFGKKVPIFNISMDWVWGNKSSAKYMSGPEFREKVAFLKKQLQDCVRFIEGITGKPYDWDRLSDIMKYTKRAAELRLEAMRLCKARPSPASFFEWTNSIAPVNFLPGGPEIVHYFEQKKAEIESRIAQGIGSVPVEKYRLWWDGIMNWNKIGWLSDKFAGYDACMVAGRYTHMGFWQEPQVIDLRDPLDGMAQNYITCPISISAPQVIEKIIEHCEYYEIDGLILHGARTCRAFSYPQYMIADAVGKRLGLPVAMFEGDMVDETFYKDEVVSSRVEAMLEAIDASRARMR</sequence>
<gene>
    <name evidence="5" type="ORF">GPA27_03330</name>
</gene>
<comment type="caution">
    <text evidence="5">The sequence shown here is derived from an EMBL/GenBank/DDBJ whole genome shotgun (WGS) entry which is preliminary data.</text>
</comment>
<reference evidence="5 6" key="1">
    <citation type="submission" date="2019-12" db="EMBL/GenBank/DDBJ databases">
        <title>Comparative genomics gives insights into the taxonomy of the Azoarcus-Aromatoleum group and reveals separate origins of nif in the plant-associated Azoarcus and non-plant-associated Aromatoleum sub-groups.</title>
        <authorList>
            <person name="Lafos M."/>
            <person name="Maluk M."/>
            <person name="Batista M."/>
            <person name="Junghare M."/>
            <person name="Carmona M."/>
            <person name="Faoro H."/>
            <person name="Cruz L.M."/>
            <person name="Battistoni F."/>
            <person name="De Souza E."/>
            <person name="Pedrosa F."/>
            <person name="Chen W.-M."/>
            <person name="Poole P.S."/>
            <person name="Dixon R.A."/>
            <person name="James E.K."/>
        </authorList>
    </citation>
    <scope>NUCLEOTIDE SEQUENCE [LARGE SCALE GENOMIC DNA]</scope>
    <source>
        <strain evidence="5 6">T</strain>
    </source>
</reference>
<keyword evidence="2" id="KW-0479">Metal-binding</keyword>
<evidence type="ECO:0000256" key="3">
    <source>
        <dbReference type="ARBA" id="ARBA00023004"/>
    </source>
</evidence>
<dbReference type="Proteomes" id="UP000634522">
    <property type="component" value="Unassembled WGS sequence"/>
</dbReference>
<dbReference type="RefSeq" id="WP_169137817.1">
    <property type="nucleotide sequence ID" value="NZ_WTVS01000004.1"/>
</dbReference>
<name>A0ABX1NAW5_9RHOO</name>
<dbReference type="EMBL" id="WTVS01000004">
    <property type="protein sequence ID" value="NMF96427.1"/>
    <property type="molecule type" value="Genomic_DNA"/>
</dbReference>
<evidence type="ECO:0000256" key="4">
    <source>
        <dbReference type="ARBA" id="ARBA00023014"/>
    </source>
</evidence>
<keyword evidence="3" id="KW-0408">Iron</keyword>
<evidence type="ECO:0000313" key="6">
    <source>
        <dbReference type="Proteomes" id="UP000634522"/>
    </source>
</evidence>
<evidence type="ECO:0000313" key="5">
    <source>
        <dbReference type="EMBL" id="NMF96427.1"/>
    </source>
</evidence>